<dbReference type="InterPro" id="IPR029061">
    <property type="entry name" value="THDP-binding"/>
</dbReference>
<dbReference type="Pfam" id="PF02776">
    <property type="entry name" value="TPP_enzyme_N"/>
    <property type="match status" value="1"/>
</dbReference>
<evidence type="ECO:0000259" key="6">
    <source>
        <dbReference type="Pfam" id="PF02775"/>
    </source>
</evidence>
<dbReference type="EMBL" id="JACBZA010000001">
    <property type="protein sequence ID" value="NYH82252.1"/>
    <property type="molecule type" value="Genomic_DNA"/>
</dbReference>
<evidence type="ECO:0000256" key="3">
    <source>
        <dbReference type="RuleBase" id="RU362132"/>
    </source>
</evidence>
<evidence type="ECO:0000313" key="11">
    <source>
        <dbReference type="Proteomes" id="UP000533017"/>
    </source>
</evidence>
<keyword evidence="11" id="KW-1185">Reference proteome</keyword>
<comment type="similarity">
    <text evidence="1 3">Belongs to the TPP enzyme family.</text>
</comment>
<dbReference type="Proteomes" id="UP000533017">
    <property type="component" value="Unassembled WGS sequence"/>
</dbReference>
<dbReference type="SUPFAM" id="SSF52518">
    <property type="entry name" value="Thiamin diphosphate-binding fold (THDP-binding)"/>
    <property type="match status" value="2"/>
</dbReference>
<evidence type="ECO:0000313" key="10">
    <source>
        <dbReference type="Proteomes" id="UP000199052"/>
    </source>
</evidence>
<dbReference type="Pfam" id="PF00205">
    <property type="entry name" value="TPP_enzyme_M"/>
    <property type="match status" value="1"/>
</dbReference>
<dbReference type="FunFam" id="3.40.50.970:FF:000007">
    <property type="entry name" value="Acetolactate synthase"/>
    <property type="match status" value="1"/>
</dbReference>
<dbReference type="InterPro" id="IPR012000">
    <property type="entry name" value="Thiamin_PyroP_enz_cen_dom"/>
</dbReference>
<dbReference type="InterPro" id="IPR011766">
    <property type="entry name" value="TPP_enzyme_TPP-bd"/>
</dbReference>
<dbReference type="Gene3D" id="3.40.50.970">
    <property type="match status" value="2"/>
</dbReference>
<keyword evidence="8" id="KW-0808">Transferase</keyword>
<dbReference type="SUPFAM" id="SSF52467">
    <property type="entry name" value="DHS-like NAD/FAD-binding domain"/>
    <property type="match status" value="1"/>
</dbReference>
<accession>A0A1I2REX4</accession>
<sequence length="589" mass="62067">MAQTVAGTAVRQLVEAGVRTAYTVPGESFLPLLDAWEAEPGVRLVSTRHEAGAAFMAEAEAKLTGRPALALASRGPGAANLAIGVHTARQDQTPLIAILGQVESGARGRESFQEVDLAAMYAPLTGWAQEARTAEEVPSLLAEAHRAATGPRPGPVALAVPADFWTAAYDGAVPLSTGPDRRDEAAGRTDESAGRAAAHLADLLASAHRPVAICGPGDRVGRETLRAACEVAGFGVYSAFRRQDCFDEDHPHFLGHLGLGVPEDVRLALEDADLVVVLGTRLDAITAQDHRYPLPHQHLVLVGTGLPRPRHPGLTTVLEADPHDVLSALVRSATDRNALVRNATDPDPTPTGPRATVWEHHHAAAVRYARPTGEATRPGTVHPTDVVTALRRLAPDDVILTNDAGNFSAFLHRHWGFRTSHRLLAPCNGAMGYAVPAAVAAKLHRPRNTVVALVGDGGVLMTGQEIETAVRYAAPIVVLAFQNGMYGTIAMHQATSHGRLAGVDIGRLDLATWARGLGAAGFVLDDPARIEAVLTEALGCGRPCVVDVRTDPDVIAPGRRLSGLLDPGTPSAEHTAEHPAEPTAERETP</sequence>
<dbReference type="InterPro" id="IPR029035">
    <property type="entry name" value="DHS-like_NAD/FAD-binding_dom"/>
</dbReference>
<organism evidence="9 10">
    <name type="scientific">Actinopolymorpha cephalotaxi</name>
    <dbReference type="NCBI Taxonomy" id="504797"/>
    <lineage>
        <taxon>Bacteria</taxon>
        <taxon>Bacillati</taxon>
        <taxon>Actinomycetota</taxon>
        <taxon>Actinomycetes</taxon>
        <taxon>Propionibacteriales</taxon>
        <taxon>Actinopolymorphaceae</taxon>
        <taxon>Actinopolymorpha</taxon>
    </lineage>
</organism>
<feature type="domain" description="Thiamine pyrophosphate enzyme TPP-binding" evidence="6">
    <location>
        <begin position="403"/>
        <end position="548"/>
    </location>
</feature>
<dbReference type="Proteomes" id="UP000199052">
    <property type="component" value="Unassembled WGS sequence"/>
</dbReference>
<reference evidence="8 11" key="2">
    <citation type="submission" date="2020-07" db="EMBL/GenBank/DDBJ databases">
        <title>Sequencing the genomes of 1000 actinobacteria strains.</title>
        <authorList>
            <person name="Klenk H.-P."/>
        </authorList>
    </citation>
    <scope>NUCLEOTIDE SEQUENCE [LARGE SCALE GENOMIC DNA]</scope>
    <source>
        <strain evidence="8 11">DSM 45117</strain>
    </source>
</reference>
<gene>
    <name evidence="8" type="ORF">FHR37_001103</name>
    <name evidence="9" type="ORF">SAMN05421678_105345</name>
</gene>
<feature type="compositionally biased region" description="Basic and acidic residues" evidence="4">
    <location>
        <begin position="574"/>
        <end position="589"/>
    </location>
</feature>
<dbReference type="Pfam" id="PF02775">
    <property type="entry name" value="TPP_enzyme_C"/>
    <property type="match status" value="1"/>
</dbReference>
<dbReference type="GO" id="GO:0030976">
    <property type="term" value="F:thiamine pyrophosphate binding"/>
    <property type="evidence" value="ECO:0007669"/>
    <property type="project" value="InterPro"/>
</dbReference>
<dbReference type="GO" id="GO:0003984">
    <property type="term" value="F:acetolactate synthase activity"/>
    <property type="evidence" value="ECO:0007669"/>
    <property type="project" value="UniProtKB-EC"/>
</dbReference>
<dbReference type="PANTHER" id="PTHR18968">
    <property type="entry name" value="THIAMINE PYROPHOSPHATE ENZYMES"/>
    <property type="match status" value="1"/>
</dbReference>
<evidence type="ECO:0000256" key="4">
    <source>
        <dbReference type="SAM" id="MobiDB-lite"/>
    </source>
</evidence>
<dbReference type="RefSeq" id="WP_202818043.1">
    <property type="nucleotide sequence ID" value="NZ_FOOI01000005.1"/>
</dbReference>
<feature type="domain" description="Thiamine pyrophosphate enzyme N-terminal TPP-binding" evidence="7">
    <location>
        <begin position="5"/>
        <end position="120"/>
    </location>
</feature>
<reference evidence="9 10" key="1">
    <citation type="submission" date="2016-10" db="EMBL/GenBank/DDBJ databases">
        <authorList>
            <person name="de Groot N.N."/>
        </authorList>
    </citation>
    <scope>NUCLEOTIDE SEQUENCE [LARGE SCALE GENOMIC DNA]</scope>
    <source>
        <strain evidence="9 10">CPCC 202808</strain>
    </source>
</reference>
<protein>
    <submittedName>
        <fullName evidence="9">Acetolactate synthase-1/2/3 large subunit</fullName>
        <ecNumber evidence="8">2.2.1.6</ecNumber>
    </submittedName>
</protein>
<dbReference type="InterPro" id="IPR045229">
    <property type="entry name" value="TPP_enz"/>
</dbReference>
<evidence type="ECO:0000259" key="5">
    <source>
        <dbReference type="Pfam" id="PF00205"/>
    </source>
</evidence>
<dbReference type="Gene3D" id="3.40.50.1220">
    <property type="entry name" value="TPP-binding domain"/>
    <property type="match status" value="1"/>
</dbReference>
<dbReference type="EMBL" id="FOOI01000005">
    <property type="protein sequence ID" value="SFG39098.1"/>
    <property type="molecule type" value="Genomic_DNA"/>
</dbReference>
<dbReference type="EC" id="2.2.1.6" evidence="8"/>
<evidence type="ECO:0000256" key="2">
    <source>
        <dbReference type="ARBA" id="ARBA00023052"/>
    </source>
</evidence>
<dbReference type="PROSITE" id="PS00187">
    <property type="entry name" value="TPP_ENZYMES"/>
    <property type="match status" value="1"/>
</dbReference>
<evidence type="ECO:0000313" key="8">
    <source>
        <dbReference type="EMBL" id="NYH82252.1"/>
    </source>
</evidence>
<dbReference type="STRING" id="504797.SAMN05421678_105345"/>
<name>A0A1I2REX4_9ACTN</name>
<dbReference type="InterPro" id="IPR012001">
    <property type="entry name" value="Thiamin_PyroP_enz_TPP-bd_dom"/>
</dbReference>
<dbReference type="InterPro" id="IPR000399">
    <property type="entry name" value="TPP-bd_CS"/>
</dbReference>
<proteinExistence type="inferred from homology"/>
<feature type="domain" description="Thiamine pyrophosphate enzyme central" evidence="5">
    <location>
        <begin position="198"/>
        <end position="294"/>
    </location>
</feature>
<dbReference type="CDD" id="cd07035">
    <property type="entry name" value="TPP_PYR_POX_like"/>
    <property type="match status" value="1"/>
</dbReference>
<dbReference type="CDD" id="cd00568">
    <property type="entry name" value="TPP_enzymes"/>
    <property type="match status" value="1"/>
</dbReference>
<evidence type="ECO:0000256" key="1">
    <source>
        <dbReference type="ARBA" id="ARBA00007812"/>
    </source>
</evidence>
<dbReference type="PANTHER" id="PTHR18968:SF120">
    <property type="entry name" value="ACETOLACTATE SYNTHASE LARGE SUBUNIT"/>
    <property type="match status" value="1"/>
</dbReference>
<feature type="region of interest" description="Disordered" evidence="4">
    <location>
        <begin position="559"/>
        <end position="589"/>
    </location>
</feature>
<dbReference type="GO" id="GO:0005948">
    <property type="term" value="C:acetolactate synthase complex"/>
    <property type="evidence" value="ECO:0007669"/>
    <property type="project" value="TreeGrafter"/>
</dbReference>
<evidence type="ECO:0000259" key="7">
    <source>
        <dbReference type="Pfam" id="PF02776"/>
    </source>
</evidence>
<dbReference type="GO" id="GO:0050660">
    <property type="term" value="F:flavin adenine dinucleotide binding"/>
    <property type="evidence" value="ECO:0007669"/>
    <property type="project" value="TreeGrafter"/>
</dbReference>
<dbReference type="AlphaFoldDB" id="A0A1I2REX4"/>
<keyword evidence="2 3" id="KW-0786">Thiamine pyrophosphate</keyword>
<evidence type="ECO:0000313" key="9">
    <source>
        <dbReference type="EMBL" id="SFG39098.1"/>
    </source>
</evidence>
<dbReference type="GO" id="GO:0000287">
    <property type="term" value="F:magnesium ion binding"/>
    <property type="evidence" value="ECO:0007669"/>
    <property type="project" value="InterPro"/>
</dbReference>
<dbReference type="GO" id="GO:0009099">
    <property type="term" value="P:L-valine biosynthetic process"/>
    <property type="evidence" value="ECO:0007669"/>
    <property type="project" value="TreeGrafter"/>
</dbReference>
<dbReference type="GO" id="GO:0009097">
    <property type="term" value="P:isoleucine biosynthetic process"/>
    <property type="evidence" value="ECO:0007669"/>
    <property type="project" value="TreeGrafter"/>
</dbReference>